<dbReference type="GO" id="GO:0006955">
    <property type="term" value="P:immune response"/>
    <property type="evidence" value="ECO:0007669"/>
    <property type="project" value="TreeGrafter"/>
</dbReference>
<feature type="domain" description="Ig-like" evidence="3">
    <location>
        <begin position="124"/>
        <end position="176"/>
    </location>
</feature>
<organism evidence="4 5">
    <name type="scientific">Tetraodon nigroviridis</name>
    <name type="common">Spotted green pufferfish</name>
    <name type="synonym">Chelonodon nigroviridis</name>
    <dbReference type="NCBI Taxonomy" id="99883"/>
    <lineage>
        <taxon>Eukaryota</taxon>
        <taxon>Metazoa</taxon>
        <taxon>Chordata</taxon>
        <taxon>Craniata</taxon>
        <taxon>Vertebrata</taxon>
        <taxon>Euteleostomi</taxon>
        <taxon>Actinopterygii</taxon>
        <taxon>Neopterygii</taxon>
        <taxon>Teleostei</taxon>
        <taxon>Neoteleostei</taxon>
        <taxon>Acanthomorphata</taxon>
        <taxon>Eupercaria</taxon>
        <taxon>Tetraodontiformes</taxon>
        <taxon>Tetradontoidea</taxon>
        <taxon>Tetraodontidae</taxon>
        <taxon>Tetraodon</taxon>
    </lineage>
</organism>
<dbReference type="HOGENOM" id="CLU_027317_2_0_1"/>
<dbReference type="AlphaFoldDB" id="H3CPR0"/>
<protein>
    <recommendedName>
        <fullName evidence="3">Ig-like domain-containing protein</fullName>
    </recommendedName>
</protein>
<sequence>AAVDSCVASRSLSACWPPVLTVKPNWAAFFTGESMTITCNIGEGKYSDWYYIFMRDQQPLHQYSTNQMYFSQYLTTDLGGRYYCRVSHMNTRVTKDSNVVSLTISVTSRAVVLMQPHWPQVYYGEALTLRCEIENGEDFEWQYYWIVPNPQATDVRSHNQYRISYATGSHTGDYRCLGKMKNETAETIWSAALRLNVSNSKLRPDLEVSPSWPSPGDTVTLKCSLKDPYDGWRFYWYKAIPNLAINFYDMEPLPGSSNRSEEPYFIVHGQTETAGYSCKASRGNPLAFTFTSNVKFV</sequence>
<dbReference type="InterPro" id="IPR036179">
    <property type="entry name" value="Ig-like_dom_sf"/>
</dbReference>
<dbReference type="InterPro" id="IPR013783">
    <property type="entry name" value="Ig-like_fold"/>
</dbReference>
<keyword evidence="1" id="KW-0732">Signal</keyword>
<evidence type="ECO:0000313" key="5">
    <source>
        <dbReference type="Proteomes" id="UP000007303"/>
    </source>
</evidence>
<keyword evidence="2" id="KW-1015">Disulfide bond</keyword>
<dbReference type="GeneTree" id="ENSGT01080000257464"/>
<dbReference type="GO" id="GO:0007166">
    <property type="term" value="P:cell surface receptor signaling pathway"/>
    <property type="evidence" value="ECO:0007669"/>
    <property type="project" value="TreeGrafter"/>
</dbReference>
<reference evidence="5" key="1">
    <citation type="journal article" date="2004" name="Nature">
        <title>Genome duplication in the teleost fish Tetraodon nigroviridis reveals the early vertebrate proto-karyotype.</title>
        <authorList>
            <person name="Jaillon O."/>
            <person name="Aury J.-M."/>
            <person name="Brunet F."/>
            <person name="Petit J.-L."/>
            <person name="Stange-Thomann N."/>
            <person name="Mauceli E."/>
            <person name="Bouneau L."/>
            <person name="Fischer C."/>
            <person name="Ozouf-Costaz C."/>
            <person name="Bernot A."/>
            <person name="Nicaud S."/>
            <person name="Jaffe D."/>
            <person name="Fisher S."/>
            <person name="Lutfalla G."/>
            <person name="Dossat C."/>
            <person name="Segurens B."/>
            <person name="Dasilva C."/>
            <person name="Salanoubat M."/>
            <person name="Levy M."/>
            <person name="Boudet N."/>
            <person name="Castellano S."/>
            <person name="Anthouard V."/>
            <person name="Jubin C."/>
            <person name="Castelli V."/>
            <person name="Katinka M."/>
            <person name="Vacherie B."/>
            <person name="Biemont C."/>
            <person name="Skalli Z."/>
            <person name="Cattolico L."/>
            <person name="Poulain J."/>
            <person name="De Berardinis V."/>
            <person name="Cruaud C."/>
            <person name="Duprat S."/>
            <person name="Brottier P."/>
            <person name="Coutanceau J.-P."/>
            <person name="Gouzy J."/>
            <person name="Parra G."/>
            <person name="Lardier G."/>
            <person name="Chapple C."/>
            <person name="McKernan K.J."/>
            <person name="McEwan P."/>
            <person name="Bosak S."/>
            <person name="Kellis M."/>
            <person name="Volff J.-N."/>
            <person name="Guigo R."/>
            <person name="Zody M.C."/>
            <person name="Mesirov J."/>
            <person name="Lindblad-Toh K."/>
            <person name="Birren B."/>
            <person name="Nusbaum C."/>
            <person name="Kahn D."/>
            <person name="Robinson-Rechavi M."/>
            <person name="Laudet V."/>
            <person name="Schachter V."/>
            <person name="Quetier F."/>
            <person name="Saurin W."/>
            <person name="Scarpelli C."/>
            <person name="Wincker P."/>
            <person name="Lander E.S."/>
            <person name="Weissenbach J."/>
            <person name="Roest Crollius H."/>
        </authorList>
    </citation>
    <scope>NUCLEOTIDE SEQUENCE [LARGE SCALE GENOMIC DNA]</scope>
</reference>
<dbReference type="PANTHER" id="PTHR11481">
    <property type="entry name" value="IMMUNOGLOBULIN FC RECEPTOR"/>
    <property type="match status" value="1"/>
</dbReference>
<dbReference type="STRING" id="99883.ENSTNIP00000010243"/>
<dbReference type="Ensembl" id="ENSTNIT00000010424.1">
    <property type="protein sequence ID" value="ENSTNIP00000010243.1"/>
    <property type="gene ID" value="ENSTNIG00000007437.1"/>
</dbReference>
<reference evidence="4" key="2">
    <citation type="submission" date="2025-08" db="UniProtKB">
        <authorList>
            <consortium name="Ensembl"/>
        </authorList>
    </citation>
    <scope>IDENTIFICATION</scope>
</reference>
<evidence type="ECO:0000259" key="3">
    <source>
        <dbReference type="PROSITE" id="PS50835"/>
    </source>
</evidence>
<keyword evidence="5" id="KW-1185">Reference proteome</keyword>
<dbReference type="InterPro" id="IPR003599">
    <property type="entry name" value="Ig_sub"/>
</dbReference>
<accession>H3CPR0</accession>
<feature type="domain" description="Ig-like" evidence="3">
    <location>
        <begin position="204"/>
        <end position="291"/>
    </location>
</feature>
<dbReference type="InterPro" id="IPR007110">
    <property type="entry name" value="Ig-like_dom"/>
</dbReference>
<proteinExistence type="predicted"/>
<dbReference type="SMART" id="SM00409">
    <property type="entry name" value="IG"/>
    <property type="match status" value="3"/>
</dbReference>
<name>H3CPR0_TETNG</name>
<dbReference type="OMA" id="NGEDFEW"/>
<dbReference type="InParanoid" id="H3CPR0"/>
<dbReference type="PANTHER" id="PTHR11481:SF64">
    <property type="entry name" value="FC RECEPTOR-LIKE PROTEIN 4"/>
    <property type="match status" value="1"/>
</dbReference>
<evidence type="ECO:0000256" key="1">
    <source>
        <dbReference type="ARBA" id="ARBA00022729"/>
    </source>
</evidence>
<dbReference type="Pfam" id="PF13895">
    <property type="entry name" value="Ig_2"/>
    <property type="match status" value="1"/>
</dbReference>
<dbReference type="GO" id="GO:0009897">
    <property type="term" value="C:external side of plasma membrane"/>
    <property type="evidence" value="ECO:0007669"/>
    <property type="project" value="TreeGrafter"/>
</dbReference>
<reference evidence="4" key="3">
    <citation type="submission" date="2025-09" db="UniProtKB">
        <authorList>
            <consortium name="Ensembl"/>
        </authorList>
    </citation>
    <scope>IDENTIFICATION</scope>
</reference>
<dbReference type="SUPFAM" id="SSF48726">
    <property type="entry name" value="Immunoglobulin"/>
    <property type="match status" value="3"/>
</dbReference>
<dbReference type="PROSITE" id="PS50835">
    <property type="entry name" value="IG_LIKE"/>
    <property type="match status" value="3"/>
</dbReference>
<dbReference type="GO" id="GO:0004888">
    <property type="term" value="F:transmembrane signaling receptor activity"/>
    <property type="evidence" value="ECO:0007669"/>
    <property type="project" value="TreeGrafter"/>
</dbReference>
<feature type="domain" description="Ig-like" evidence="3">
    <location>
        <begin position="18"/>
        <end position="101"/>
    </location>
</feature>
<dbReference type="Gene3D" id="2.60.40.10">
    <property type="entry name" value="Immunoglobulins"/>
    <property type="match status" value="3"/>
</dbReference>
<dbReference type="Proteomes" id="UP000007303">
    <property type="component" value="Unassembled WGS sequence"/>
</dbReference>
<evidence type="ECO:0000256" key="2">
    <source>
        <dbReference type="ARBA" id="ARBA00023157"/>
    </source>
</evidence>
<evidence type="ECO:0000313" key="4">
    <source>
        <dbReference type="Ensembl" id="ENSTNIP00000010243.1"/>
    </source>
</evidence>
<dbReference type="InterPro" id="IPR050488">
    <property type="entry name" value="Ig_Fc_receptor"/>
</dbReference>